<organism evidence="10 11">
    <name type="scientific">Hymenobacter rubripertinctus</name>
    <dbReference type="NCBI Taxonomy" id="2029981"/>
    <lineage>
        <taxon>Bacteria</taxon>
        <taxon>Pseudomonadati</taxon>
        <taxon>Bacteroidota</taxon>
        <taxon>Cytophagia</taxon>
        <taxon>Cytophagales</taxon>
        <taxon>Hymenobacteraceae</taxon>
        <taxon>Hymenobacter</taxon>
    </lineage>
</organism>
<evidence type="ECO:0000256" key="3">
    <source>
        <dbReference type="ARBA" id="ARBA00022676"/>
    </source>
</evidence>
<dbReference type="AlphaFoldDB" id="A0A418R6E9"/>
<dbReference type="EMBL" id="QYCN01000004">
    <property type="protein sequence ID" value="RIY12905.1"/>
    <property type="molecule type" value="Genomic_DNA"/>
</dbReference>
<keyword evidence="3" id="KW-0328">Glycosyltransferase</keyword>
<keyword evidence="7 8" id="KW-0472">Membrane</keyword>
<keyword evidence="5 8" id="KW-0812">Transmembrane</keyword>
<feature type="transmembrane region" description="Helical" evidence="8">
    <location>
        <begin position="20"/>
        <end position="39"/>
    </location>
</feature>
<keyword evidence="6 8" id="KW-1133">Transmembrane helix</keyword>
<feature type="domain" description="Glycosyltransferase RgtA/B/C/D-like" evidence="9">
    <location>
        <begin position="88"/>
        <end position="246"/>
    </location>
</feature>
<evidence type="ECO:0000259" key="9">
    <source>
        <dbReference type="Pfam" id="PF13231"/>
    </source>
</evidence>
<feature type="transmembrane region" description="Helical" evidence="8">
    <location>
        <begin position="133"/>
        <end position="152"/>
    </location>
</feature>
<proteinExistence type="predicted"/>
<keyword evidence="2" id="KW-1003">Cell membrane</keyword>
<dbReference type="GO" id="GO:0010041">
    <property type="term" value="P:response to iron(III) ion"/>
    <property type="evidence" value="ECO:0007669"/>
    <property type="project" value="TreeGrafter"/>
</dbReference>
<dbReference type="GO" id="GO:0016763">
    <property type="term" value="F:pentosyltransferase activity"/>
    <property type="evidence" value="ECO:0007669"/>
    <property type="project" value="TreeGrafter"/>
</dbReference>
<dbReference type="PANTHER" id="PTHR33908:SF3">
    <property type="entry name" value="UNDECAPRENYL PHOSPHATE-ALPHA-4-AMINO-4-DEOXY-L-ARABINOSE ARABINOSYL TRANSFERASE"/>
    <property type="match status" value="1"/>
</dbReference>
<evidence type="ECO:0000256" key="7">
    <source>
        <dbReference type="ARBA" id="ARBA00023136"/>
    </source>
</evidence>
<reference evidence="10 11" key="2">
    <citation type="submission" date="2019-01" db="EMBL/GenBank/DDBJ databases">
        <title>Hymenobacter humicola sp. nov., isolated from soils in Antarctica.</title>
        <authorList>
            <person name="Sedlacek I."/>
            <person name="Holochova P."/>
            <person name="Kralova S."/>
            <person name="Pantucek R."/>
            <person name="Stankova E."/>
            <person name="Vrbovska V."/>
            <person name="Kristofova L."/>
            <person name="Svec P."/>
            <person name="Busse H.-J."/>
        </authorList>
    </citation>
    <scope>NUCLEOTIDE SEQUENCE [LARGE SCALE GENOMIC DNA]</scope>
    <source>
        <strain evidence="10 11">CCM 8852</strain>
    </source>
</reference>
<reference evidence="10 11" key="1">
    <citation type="submission" date="2018-09" db="EMBL/GenBank/DDBJ databases">
        <authorList>
            <person name="Zeman M."/>
            <person name="Pardy F."/>
        </authorList>
    </citation>
    <scope>NUCLEOTIDE SEQUENCE [LARGE SCALE GENOMIC DNA]</scope>
    <source>
        <strain evidence="10 11">CCM 8852</strain>
    </source>
</reference>
<gene>
    <name evidence="10" type="ORF">D0T11_04040</name>
</gene>
<evidence type="ECO:0000256" key="2">
    <source>
        <dbReference type="ARBA" id="ARBA00022475"/>
    </source>
</evidence>
<comment type="subcellular location">
    <subcellularLocation>
        <location evidence="1">Cell membrane</location>
        <topology evidence="1">Multi-pass membrane protein</topology>
    </subcellularLocation>
</comment>
<dbReference type="OrthoDB" id="1112848at2"/>
<dbReference type="PANTHER" id="PTHR33908">
    <property type="entry name" value="MANNOSYLTRANSFERASE YKCB-RELATED"/>
    <property type="match status" value="1"/>
</dbReference>
<evidence type="ECO:0000256" key="8">
    <source>
        <dbReference type="SAM" id="Phobius"/>
    </source>
</evidence>
<dbReference type="Pfam" id="PF13231">
    <property type="entry name" value="PMT_2"/>
    <property type="match status" value="1"/>
</dbReference>
<feature type="transmembrane region" description="Helical" evidence="8">
    <location>
        <begin position="161"/>
        <end position="179"/>
    </location>
</feature>
<dbReference type="Proteomes" id="UP000284250">
    <property type="component" value="Unassembled WGS sequence"/>
</dbReference>
<dbReference type="InterPro" id="IPR050297">
    <property type="entry name" value="LipidA_mod_glycosyltrf_83"/>
</dbReference>
<feature type="transmembrane region" description="Helical" evidence="8">
    <location>
        <begin position="110"/>
        <end position="127"/>
    </location>
</feature>
<feature type="transmembrane region" description="Helical" evidence="8">
    <location>
        <begin position="229"/>
        <end position="249"/>
    </location>
</feature>
<sequence length="517" mass="57640">MLANPSSARPPAFLLRLTESGWFWPLLLGLNLALHLPFFQQPPNSAHVWRQSNTMAVARNFAEEDMNILRPRVDRRRDTDGVTGMQFPSYEWVVALNYRVFGVHEAIPRVVNWLIFAAGLVGFYGLVRQLSGLRWLAAVGAWGLAWSPELFYHSINALPDVLALSASLWGLWFFLRWYGARGRSTDFGISLLAVALAGATKLQYLVVGAPMAVVVVQDLVRGRLSSRRLGWLALFGLVAVGLPVTWYAYALHLIDTSGLTDFGLEVRSATSLATALAILKDNLVSDTPELLLGFATFGLLLLGLGAVVGERKWQHPWFGPLLGWALALLAYHLLELRQMDAHQYYMLPHVPVLLLVAVVGAGWLSRQRARWAAPLLVLLLVAQPVLAWVRIVPARWLHGPRELAPELYYEASRAQLRAAAPDSALCLVGPDNSGCIYFYFLHKKGFGFSGRDDLFARDSTGQTYLTTCLRGGVHYLYTDDSVLVTDPRLGAYRPQLMEQVGRFRVLRFPRDSAARRP</sequence>
<feature type="transmembrane region" description="Helical" evidence="8">
    <location>
        <begin position="371"/>
        <end position="391"/>
    </location>
</feature>
<accession>A0A418R6E9</accession>
<comment type="caution">
    <text evidence="10">The sequence shown here is derived from an EMBL/GenBank/DDBJ whole genome shotgun (WGS) entry which is preliminary data.</text>
</comment>
<feature type="transmembrane region" description="Helical" evidence="8">
    <location>
        <begin position="191"/>
        <end position="217"/>
    </location>
</feature>
<dbReference type="InterPro" id="IPR038731">
    <property type="entry name" value="RgtA/B/C-like"/>
</dbReference>
<feature type="transmembrane region" description="Helical" evidence="8">
    <location>
        <begin position="346"/>
        <end position="364"/>
    </location>
</feature>
<keyword evidence="4" id="KW-0808">Transferase</keyword>
<dbReference type="GO" id="GO:0005886">
    <property type="term" value="C:plasma membrane"/>
    <property type="evidence" value="ECO:0007669"/>
    <property type="project" value="UniProtKB-SubCell"/>
</dbReference>
<feature type="transmembrane region" description="Helical" evidence="8">
    <location>
        <begin position="290"/>
        <end position="309"/>
    </location>
</feature>
<evidence type="ECO:0000256" key="1">
    <source>
        <dbReference type="ARBA" id="ARBA00004651"/>
    </source>
</evidence>
<dbReference type="RefSeq" id="WP_119654505.1">
    <property type="nucleotide sequence ID" value="NZ_JBHUOI010000028.1"/>
</dbReference>
<feature type="transmembrane region" description="Helical" evidence="8">
    <location>
        <begin position="316"/>
        <end position="334"/>
    </location>
</feature>
<keyword evidence="11" id="KW-1185">Reference proteome</keyword>
<evidence type="ECO:0000313" key="11">
    <source>
        <dbReference type="Proteomes" id="UP000284250"/>
    </source>
</evidence>
<evidence type="ECO:0000256" key="4">
    <source>
        <dbReference type="ARBA" id="ARBA00022679"/>
    </source>
</evidence>
<name>A0A418R6E9_9BACT</name>
<protein>
    <recommendedName>
        <fullName evidence="9">Glycosyltransferase RgtA/B/C/D-like domain-containing protein</fullName>
    </recommendedName>
</protein>
<dbReference type="GO" id="GO:0009103">
    <property type="term" value="P:lipopolysaccharide biosynthetic process"/>
    <property type="evidence" value="ECO:0007669"/>
    <property type="project" value="UniProtKB-ARBA"/>
</dbReference>
<evidence type="ECO:0000256" key="5">
    <source>
        <dbReference type="ARBA" id="ARBA00022692"/>
    </source>
</evidence>
<evidence type="ECO:0000256" key="6">
    <source>
        <dbReference type="ARBA" id="ARBA00022989"/>
    </source>
</evidence>
<evidence type="ECO:0000313" key="10">
    <source>
        <dbReference type="EMBL" id="RIY12905.1"/>
    </source>
</evidence>